<dbReference type="EMBL" id="JAATJH010000002">
    <property type="protein sequence ID" value="NJC26281.1"/>
    <property type="molecule type" value="Genomic_DNA"/>
</dbReference>
<dbReference type="Pfam" id="PF02469">
    <property type="entry name" value="Fasciclin"/>
    <property type="match status" value="1"/>
</dbReference>
<keyword evidence="4" id="KW-1185">Reference proteome</keyword>
<sequence length="150" mass="15705">MRSLFFLLLVTTGFASSGLHAQEALPTITDALSADSTTTTLYAALDAADLSTALAEDREVILLAPTDDAFASIPSETMAKLLDPQNVSSLRTILTYHLLEGGEQGASDTATRASDGGATLGEVIECSNGVVYLIDRVLLPPGFDLSELVD</sequence>
<proteinExistence type="predicted"/>
<dbReference type="PANTHER" id="PTHR10900:SF77">
    <property type="entry name" value="FI19380P1"/>
    <property type="match status" value="1"/>
</dbReference>
<accession>A0ABX0XAH9</accession>
<dbReference type="PANTHER" id="PTHR10900">
    <property type="entry name" value="PERIOSTIN-RELATED"/>
    <property type="match status" value="1"/>
</dbReference>
<name>A0ABX0XAH9_9BACT</name>
<comment type="caution">
    <text evidence="3">The sequence shown here is derived from an EMBL/GenBank/DDBJ whole genome shotgun (WGS) entry which is preliminary data.</text>
</comment>
<dbReference type="InterPro" id="IPR000782">
    <property type="entry name" value="FAS1_domain"/>
</dbReference>
<organism evidence="3 4">
    <name type="scientific">Neolewinella antarctica</name>
    <dbReference type="NCBI Taxonomy" id="442734"/>
    <lineage>
        <taxon>Bacteria</taxon>
        <taxon>Pseudomonadati</taxon>
        <taxon>Bacteroidota</taxon>
        <taxon>Saprospiria</taxon>
        <taxon>Saprospirales</taxon>
        <taxon>Lewinellaceae</taxon>
        <taxon>Neolewinella</taxon>
    </lineage>
</organism>
<gene>
    <name evidence="3" type="ORF">GGR27_001780</name>
</gene>
<dbReference type="SUPFAM" id="SSF82153">
    <property type="entry name" value="FAS1 domain"/>
    <property type="match status" value="1"/>
</dbReference>
<dbReference type="PROSITE" id="PS50213">
    <property type="entry name" value="FAS1"/>
    <property type="match status" value="1"/>
</dbReference>
<evidence type="ECO:0000259" key="2">
    <source>
        <dbReference type="PROSITE" id="PS50213"/>
    </source>
</evidence>
<reference evidence="3 4" key="1">
    <citation type="submission" date="2020-03" db="EMBL/GenBank/DDBJ databases">
        <title>Genomic Encyclopedia of Type Strains, Phase IV (KMG-IV): sequencing the most valuable type-strain genomes for metagenomic binning, comparative biology and taxonomic classification.</title>
        <authorList>
            <person name="Goeker M."/>
        </authorList>
    </citation>
    <scope>NUCLEOTIDE SEQUENCE [LARGE SCALE GENOMIC DNA]</scope>
    <source>
        <strain evidence="3 4">DSM 105096</strain>
    </source>
</reference>
<dbReference type="SMART" id="SM00554">
    <property type="entry name" value="FAS1"/>
    <property type="match status" value="1"/>
</dbReference>
<protein>
    <submittedName>
        <fullName evidence="3">Surface protein with fasciclin (FAS1) repeats</fullName>
    </submittedName>
</protein>
<feature type="chain" id="PRO_5045302941" evidence="1">
    <location>
        <begin position="22"/>
        <end position="150"/>
    </location>
</feature>
<evidence type="ECO:0000313" key="4">
    <source>
        <dbReference type="Proteomes" id="UP000770785"/>
    </source>
</evidence>
<feature type="signal peptide" evidence="1">
    <location>
        <begin position="1"/>
        <end position="21"/>
    </location>
</feature>
<dbReference type="InterPro" id="IPR036378">
    <property type="entry name" value="FAS1_dom_sf"/>
</dbReference>
<dbReference type="Proteomes" id="UP000770785">
    <property type="component" value="Unassembled WGS sequence"/>
</dbReference>
<keyword evidence="1" id="KW-0732">Signal</keyword>
<dbReference type="InterPro" id="IPR050904">
    <property type="entry name" value="Adhesion/Biosynth-related"/>
</dbReference>
<feature type="domain" description="FAS1" evidence="2">
    <location>
        <begin position="25"/>
        <end position="138"/>
    </location>
</feature>
<evidence type="ECO:0000256" key="1">
    <source>
        <dbReference type="SAM" id="SignalP"/>
    </source>
</evidence>
<dbReference type="RefSeq" id="WP_168037035.1">
    <property type="nucleotide sequence ID" value="NZ_JAATJH010000002.1"/>
</dbReference>
<dbReference type="Gene3D" id="2.30.180.10">
    <property type="entry name" value="FAS1 domain"/>
    <property type="match status" value="1"/>
</dbReference>
<evidence type="ECO:0000313" key="3">
    <source>
        <dbReference type="EMBL" id="NJC26281.1"/>
    </source>
</evidence>